<evidence type="ECO:0000256" key="1">
    <source>
        <dbReference type="SAM" id="Phobius"/>
    </source>
</evidence>
<sequence length="154" mass="18328">MDKAERLQRIEQFEKRFTRLNIIVSVVMLGVSIYFLSTWSPYSILLPGAALLYTTWLEWNKMRLQQSFNPSTRYHRLLRIDFAVMLISLIWFMILIAMHFIGINILPWMSWTLLIGGPCLILFPRWSDRKQSTLDEHHVTSGEWSQIRLKRKVT</sequence>
<proteinExistence type="predicted"/>
<accession>A0ABW2PNZ3</accession>
<feature type="transmembrane region" description="Helical" evidence="1">
    <location>
        <begin position="80"/>
        <end position="102"/>
    </location>
</feature>
<evidence type="ECO:0000313" key="2">
    <source>
        <dbReference type="EMBL" id="MFC7391168.1"/>
    </source>
</evidence>
<feature type="transmembrane region" description="Helical" evidence="1">
    <location>
        <begin position="42"/>
        <end position="59"/>
    </location>
</feature>
<keyword evidence="1" id="KW-1133">Transmembrane helix</keyword>
<dbReference type="EMBL" id="JBHTCE010000004">
    <property type="protein sequence ID" value="MFC7391168.1"/>
    <property type="molecule type" value="Genomic_DNA"/>
</dbReference>
<name>A0ABW2PNZ3_9BACL</name>
<dbReference type="Proteomes" id="UP001596439">
    <property type="component" value="Unassembled WGS sequence"/>
</dbReference>
<feature type="transmembrane region" description="Helical" evidence="1">
    <location>
        <begin position="108"/>
        <end position="126"/>
    </location>
</feature>
<dbReference type="RefSeq" id="WP_214790913.1">
    <property type="nucleotide sequence ID" value="NZ_JANIEL010000042.1"/>
</dbReference>
<keyword evidence="1" id="KW-0812">Transmembrane</keyword>
<reference evidence="3" key="1">
    <citation type="journal article" date="2019" name="Int. J. Syst. Evol. Microbiol.">
        <title>The Global Catalogue of Microorganisms (GCM) 10K type strain sequencing project: providing services to taxonomists for standard genome sequencing and annotation.</title>
        <authorList>
            <consortium name="The Broad Institute Genomics Platform"/>
            <consortium name="The Broad Institute Genome Sequencing Center for Infectious Disease"/>
            <person name="Wu L."/>
            <person name="Ma J."/>
        </authorList>
    </citation>
    <scope>NUCLEOTIDE SEQUENCE [LARGE SCALE GENOMIC DNA]</scope>
    <source>
        <strain evidence="3">CCUG 55590</strain>
    </source>
</reference>
<gene>
    <name evidence="2" type="ORF">ACFQO8_13595</name>
</gene>
<comment type="caution">
    <text evidence="2">The sequence shown here is derived from an EMBL/GenBank/DDBJ whole genome shotgun (WGS) entry which is preliminary data.</text>
</comment>
<protein>
    <submittedName>
        <fullName evidence="2">Uncharacterized protein</fullName>
    </submittedName>
</protein>
<evidence type="ECO:0000313" key="3">
    <source>
        <dbReference type="Proteomes" id="UP001596439"/>
    </source>
</evidence>
<keyword evidence="1" id="KW-0472">Membrane</keyword>
<organism evidence="2 3">
    <name type="scientific">Exiguobacterium aestuarii</name>
    <dbReference type="NCBI Taxonomy" id="273527"/>
    <lineage>
        <taxon>Bacteria</taxon>
        <taxon>Bacillati</taxon>
        <taxon>Bacillota</taxon>
        <taxon>Bacilli</taxon>
        <taxon>Bacillales</taxon>
        <taxon>Bacillales Family XII. Incertae Sedis</taxon>
        <taxon>Exiguobacterium</taxon>
    </lineage>
</organism>
<feature type="transmembrane region" description="Helical" evidence="1">
    <location>
        <begin position="20"/>
        <end position="36"/>
    </location>
</feature>
<keyword evidence="3" id="KW-1185">Reference proteome</keyword>